<dbReference type="SUPFAM" id="SSF54197">
    <property type="entry name" value="HIT-like"/>
    <property type="match status" value="1"/>
</dbReference>
<comment type="caution">
    <text evidence="5">The sequence shown here is derived from an EMBL/GenBank/DDBJ whole genome shotgun (WGS) entry which is preliminary data.</text>
</comment>
<evidence type="ECO:0000313" key="5">
    <source>
        <dbReference type="EMBL" id="EAV46428.1"/>
    </source>
</evidence>
<protein>
    <submittedName>
        <fullName evidence="5">Probable HIT family protein</fullName>
    </submittedName>
</protein>
<name>A0P4G8_9PROT</name>
<evidence type="ECO:0000313" key="6">
    <source>
        <dbReference type="Proteomes" id="UP000054262"/>
    </source>
</evidence>
<dbReference type="AlphaFoldDB" id="A0P4G8"/>
<dbReference type="PRINTS" id="PR00332">
    <property type="entry name" value="HISTRIAD"/>
</dbReference>
<dbReference type="CDD" id="cd01276">
    <property type="entry name" value="PKCI_related"/>
    <property type="match status" value="1"/>
</dbReference>
<organism evidence="5 6">
    <name type="scientific">Methylophilales bacterium HTCC2181</name>
    <dbReference type="NCBI Taxonomy" id="383631"/>
    <lineage>
        <taxon>Bacteria</taxon>
        <taxon>Pseudomonadati</taxon>
        <taxon>Pseudomonadota</taxon>
        <taxon>Betaproteobacteria</taxon>
        <taxon>Nitrosomonadales</taxon>
        <taxon>OM43 clade</taxon>
    </lineage>
</organism>
<reference evidence="5 6" key="1">
    <citation type="submission" date="2006-11" db="EMBL/GenBank/DDBJ databases">
        <authorList>
            <person name="Giovannoni S."/>
            <person name="Vergin K."/>
            <person name="Ferriera S."/>
            <person name="Johnson J."/>
            <person name="Kravitz S."/>
            <person name="Beeson K."/>
            <person name="Sutton G."/>
            <person name="Rogers Y.-H."/>
            <person name="Friedman R."/>
            <person name="Frazier M."/>
            <person name="Venter J.C."/>
        </authorList>
    </citation>
    <scope>NUCLEOTIDE SEQUENCE [LARGE SCALE GENOMIC DNA]</scope>
    <source>
        <strain evidence="5 6">HTCC2181</strain>
    </source>
</reference>
<sequence>MNNCIFCKIVSKEVPSSIVYEDEELLAFNDINPIDKVHILIIPKEHIDSLLTCETKHSDVISKMLLLAPKLAKNNGLKGFRTMINTGKEGGQEVFHIHFHMYGGSEHLVKI</sequence>
<gene>
    <name evidence="5" type="ORF">MB2181_00105</name>
</gene>
<proteinExistence type="predicted"/>
<dbReference type="Gene3D" id="3.30.428.10">
    <property type="entry name" value="HIT-like"/>
    <property type="match status" value="1"/>
</dbReference>
<evidence type="ECO:0000256" key="3">
    <source>
        <dbReference type="PROSITE-ProRule" id="PRU00464"/>
    </source>
</evidence>
<dbReference type="GO" id="GO:0003824">
    <property type="term" value="F:catalytic activity"/>
    <property type="evidence" value="ECO:0007669"/>
    <property type="project" value="InterPro"/>
</dbReference>
<feature type="short sequence motif" description="Histidine triad motif" evidence="2 3">
    <location>
        <begin position="96"/>
        <end position="100"/>
    </location>
</feature>
<dbReference type="EMBL" id="AAUX01000001">
    <property type="protein sequence ID" value="EAV46428.1"/>
    <property type="molecule type" value="Genomic_DNA"/>
</dbReference>
<dbReference type="InterPro" id="IPR036265">
    <property type="entry name" value="HIT-like_sf"/>
</dbReference>
<dbReference type="PROSITE" id="PS51084">
    <property type="entry name" value="HIT_2"/>
    <property type="match status" value="1"/>
</dbReference>
<dbReference type="InterPro" id="IPR011146">
    <property type="entry name" value="HIT-like"/>
</dbReference>
<evidence type="ECO:0000256" key="1">
    <source>
        <dbReference type="PIRSR" id="PIRSR601310-1"/>
    </source>
</evidence>
<dbReference type="PANTHER" id="PTHR23089">
    <property type="entry name" value="HISTIDINE TRIAD HIT PROTEIN"/>
    <property type="match status" value="1"/>
</dbReference>
<accession>A0P4G8</accession>
<dbReference type="Pfam" id="PF11969">
    <property type="entry name" value="DcpS_C"/>
    <property type="match status" value="1"/>
</dbReference>
<dbReference type="InterPro" id="IPR001310">
    <property type="entry name" value="Histidine_triad_HIT"/>
</dbReference>
<feature type="active site" description="Tele-AMP-histidine intermediate" evidence="1">
    <location>
        <position position="98"/>
    </location>
</feature>
<evidence type="ECO:0000256" key="2">
    <source>
        <dbReference type="PIRSR" id="PIRSR601310-3"/>
    </source>
</evidence>
<dbReference type="Proteomes" id="UP000054262">
    <property type="component" value="Unassembled WGS sequence"/>
</dbReference>
<evidence type="ECO:0000259" key="4">
    <source>
        <dbReference type="PROSITE" id="PS51084"/>
    </source>
</evidence>
<feature type="domain" description="HIT" evidence="4">
    <location>
        <begin position="5"/>
        <end position="111"/>
    </location>
</feature>
<dbReference type="OrthoDB" id="9784774at2"/>
<keyword evidence="6" id="KW-1185">Reference proteome</keyword>